<organism evidence="1 2">
    <name type="scientific">Vespula pensylvanica</name>
    <name type="common">Western yellow jacket</name>
    <name type="synonym">Wasp</name>
    <dbReference type="NCBI Taxonomy" id="30213"/>
    <lineage>
        <taxon>Eukaryota</taxon>
        <taxon>Metazoa</taxon>
        <taxon>Ecdysozoa</taxon>
        <taxon>Arthropoda</taxon>
        <taxon>Hexapoda</taxon>
        <taxon>Insecta</taxon>
        <taxon>Pterygota</taxon>
        <taxon>Neoptera</taxon>
        <taxon>Endopterygota</taxon>
        <taxon>Hymenoptera</taxon>
        <taxon>Apocrita</taxon>
        <taxon>Aculeata</taxon>
        <taxon>Vespoidea</taxon>
        <taxon>Vespidae</taxon>
        <taxon>Vespinae</taxon>
        <taxon>Vespula</taxon>
    </lineage>
</organism>
<dbReference type="EMBL" id="JACSDY010000023">
    <property type="protein sequence ID" value="KAF7390446.1"/>
    <property type="molecule type" value="Genomic_DNA"/>
</dbReference>
<proteinExistence type="predicted"/>
<gene>
    <name evidence="1" type="ORF">H0235_017608</name>
</gene>
<dbReference type="AlphaFoldDB" id="A0A834JMX6"/>
<dbReference type="Proteomes" id="UP000600918">
    <property type="component" value="Unassembled WGS sequence"/>
</dbReference>
<accession>A0A834JMX6</accession>
<sequence length="133" mass="16032">MTSAGDFLPQIAIIDDLANFRDVARWKEVLYSMQLSNTTYNVIERAEMSWKRIQRSREGKIRMYNNVDSVFECRTNVNLDSNWLENYIYRNNVYFNAIREIRNDKENLRAIHMDTKKMFCESMLKKNEKKMEI</sequence>
<protein>
    <submittedName>
        <fullName evidence="1">Uncharacterized protein</fullName>
    </submittedName>
</protein>
<evidence type="ECO:0000313" key="2">
    <source>
        <dbReference type="Proteomes" id="UP000600918"/>
    </source>
</evidence>
<comment type="caution">
    <text evidence="1">The sequence shown here is derived from an EMBL/GenBank/DDBJ whole genome shotgun (WGS) entry which is preliminary data.</text>
</comment>
<name>A0A834JMX6_VESPE</name>
<evidence type="ECO:0000313" key="1">
    <source>
        <dbReference type="EMBL" id="KAF7390446.1"/>
    </source>
</evidence>
<keyword evidence="2" id="KW-1185">Reference proteome</keyword>
<reference evidence="1" key="1">
    <citation type="journal article" date="2020" name="G3 (Bethesda)">
        <title>High-Quality Assemblies for Three Invasive Social Wasps from the &lt;i&gt;Vespula&lt;/i&gt; Genus.</title>
        <authorList>
            <person name="Harrop T.W.R."/>
            <person name="Guhlin J."/>
            <person name="McLaughlin G.M."/>
            <person name="Permina E."/>
            <person name="Stockwell P."/>
            <person name="Gilligan J."/>
            <person name="Le Lec M.F."/>
            <person name="Gruber M.A.M."/>
            <person name="Quinn O."/>
            <person name="Lovegrove M."/>
            <person name="Duncan E.J."/>
            <person name="Remnant E.J."/>
            <person name="Van Eeckhoven J."/>
            <person name="Graham B."/>
            <person name="Knapp R.A."/>
            <person name="Langford K.W."/>
            <person name="Kronenberg Z."/>
            <person name="Press M.O."/>
            <person name="Eacker S.M."/>
            <person name="Wilson-Rankin E.E."/>
            <person name="Purcell J."/>
            <person name="Lester P.J."/>
            <person name="Dearden P.K."/>
        </authorList>
    </citation>
    <scope>NUCLEOTIDE SEQUENCE</scope>
    <source>
        <strain evidence="1">Volc-1</strain>
    </source>
</reference>